<dbReference type="NCBIfam" id="TIGR00229">
    <property type="entry name" value="sensory_box"/>
    <property type="match status" value="1"/>
</dbReference>
<dbReference type="InterPro" id="IPR003018">
    <property type="entry name" value="GAF"/>
</dbReference>
<dbReference type="PROSITE" id="PS50112">
    <property type="entry name" value="PAS"/>
    <property type="match status" value="1"/>
</dbReference>
<feature type="domain" description="PAS" evidence="3">
    <location>
        <begin position="5"/>
        <end position="75"/>
    </location>
</feature>
<sequence length="447" mass="49910">METNTYAALVGFVDMLMDAICVVDSQGRYVYVSAASERIFGYSPAELMGRQMLDLIHPDDRELTLAAAREIMTGEPKLHFENRYIHKDGHIVHIMWSARWSEVDRLRIAVARDITQLKRSEALRQALFDISEAAHSAGDLVELFRHMHEIIGTLLPAQNFSVALFDPLRVQLNFPYHIDEQDPLRQSPLAQTLALEIAATGTAVLFCASRKASLSQALISLMDDNSSCWLGVPLNAQSGTIGALMVKGQSGEGHYSEQDQELLQFIANQATAAIERQRMHERLQQMAQFDPLTQLPNRMLLHERLLGSLERARLSEGRLAVLYLDLDKFKLVNDTFGHAAGDVLLQEVARRLTHCVRESDTVARIGGDEFIVLLDRVSKDDDANIVAAKILAALNEPINFNGIDWPIMTSIGVAHFPDDGVDLAQLFKYADEAMYQAKKKGGNRFQG</sequence>
<dbReference type="InterPro" id="IPR035965">
    <property type="entry name" value="PAS-like_dom_sf"/>
</dbReference>
<dbReference type="InterPro" id="IPR000160">
    <property type="entry name" value="GGDEF_dom"/>
</dbReference>
<dbReference type="Gene3D" id="3.30.450.40">
    <property type="match status" value="1"/>
</dbReference>
<dbReference type="InterPro" id="IPR029787">
    <property type="entry name" value="Nucleotide_cyclase"/>
</dbReference>
<evidence type="ECO:0000256" key="2">
    <source>
        <dbReference type="ARBA" id="ARBA00004533"/>
    </source>
</evidence>
<dbReference type="CDD" id="cd01949">
    <property type="entry name" value="GGDEF"/>
    <property type="match status" value="1"/>
</dbReference>
<dbReference type="GO" id="GO:0005886">
    <property type="term" value="C:plasma membrane"/>
    <property type="evidence" value="ECO:0007669"/>
    <property type="project" value="UniProtKB-SubCell"/>
</dbReference>
<accession>A0A085VCX6</accession>
<evidence type="ECO:0000313" key="5">
    <source>
        <dbReference type="EMBL" id="KFE53289.1"/>
    </source>
</evidence>
<comment type="caution">
    <text evidence="5">The sequence shown here is derived from an EMBL/GenBank/DDBJ whole genome shotgun (WGS) entry which is preliminary data.</text>
</comment>
<dbReference type="Gene3D" id="3.30.450.20">
    <property type="entry name" value="PAS domain"/>
    <property type="match status" value="1"/>
</dbReference>
<dbReference type="Proteomes" id="UP000028643">
    <property type="component" value="Unassembled WGS sequence"/>
</dbReference>
<dbReference type="InterPro" id="IPR013655">
    <property type="entry name" value="PAS_fold_3"/>
</dbReference>
<dbReference type="SMART" id="SM00267">
    <property type="entry name" value="GGDEF"/>
    <property type="match status" value="1"/>
</dbReference>
<dbReference type="Pfam" id="PF00990">
    <property type="entry name" value="GGDEF"/>
    <property type="match status" value="1"/>
</dbReference>
<dbReference type="PATRIC" id="fig|317.174.peg.1316"/>
<evidence type="ECO:0000256" key="1">
    <source>
        <dbReference type="ARBA" id="ARBA00001946"/>
    </source>
</evidence>
<proteinExistence type="predicted"/>
<dbReference type="PANTHER" id="PTHR46663">
    <property type="entry name" value="DIGUANYLATE CYCLASE DGCT-RELATED"/>
    <property type="match status" value="1"/>
</dbReference>
<evidence type="ECO:0000313" key="6">
    <source>
        <dbReference type="Proteomes" id="UP000028643"/>
    </source>
</evidence>
<dbReference type="Pfam" id="PF08447">
    <property type="entry name" value="PAS_3"/>
    <property type="match status" value="1"/>
</dbReference>
<dbReference type="Gene3D" id="3.30.70.270">
    <property type="match status" value="1"/>
</dbReference>
<dbReference type="RefSeq" id="WP_047573046.1">
    <property type="nucleotide sequence ID" value="NZ_JPQT01000085.1"/>
</dbReference>
<dbReference type="GO" id="GO:0003824">
    <property type="term" value="F:catalytic activity"/>
    <property type="evidence" value="ECO:0007669"/>
    <property type="project" value="UniProtKB-ARBA"/>
</dbReference>
<evidence type="ECO:0000259" key="4">
    <source>
        <dbReference type="PROSITE" id="PS50887"/>
    </source>
</evidence>
<dbReference type="SMART" id="SM00065">
    <property type="entry name" value="GAF"/>
    <property type="match status" value="1"/>
</dbReference>
<feature type="domain" description="GGDEF" evidence="4">
    <location>
        <begin position="317"/>
        <end position="447"/>
    </location>
</feature>
<dbReference type="EMBL" id="JPQT01000085">
    <property type="protein sequence ID" value="KFE53289.1"/>
    <property type="molecule type" value="Genomic_DNA"/>
</dbReference>
<dbReference type="SUPFAM" id="SSF55781">
    <property type="entry name" value="GAF domain-like"/>
    <property type="match status" value="1"/>
</dbReference>
<dbReference type="PANTHER" id="PTHR46663:SF3">
    <property type="entry name" value="SLL0267 PROTEIN"/>
    <property type="match status" value="1"/>
</dbReference>
<dbReference type="FunFam" id="3.30.70.270:FF:000001">
    <property type="entry name" value="Diguanylate cyclase domain protein"/>
    <property type="match status" value="1"/>
</dbReference>
<organism evidence="5 6">
    <name type="scientific">Pseudomonas syringae</name>
    <dbReference type="NCBI Taxonomy" id="317"/>
    <lineage>
        <taxon>Bacteria</taxon>
        <taxon>Pseudomonadati</taxon>
        <taxon>Pseudomonadota</taxon>
        <taxon>Gammaproteobacteria</taxon>
        <taxon>Pseudomonadales</taxon>
        <taxon>Pseudomonadaceae</taxon>
        <taxon>Pseudomonas</taxon>
    </lineage>
</organism>
<dbReference type="SUPFAM" id="SSF55073">
    <property type="entry name" value="Nucleotide cyclase"/>
    <property type="match status" value="1"/>
</dbReference>
<dbReference type="NCBIfam" id="TIGR00254">
    <property type="entry name" value="GGDEF"/>
    <property type="match status" value="1"/>
</dbReference>
<protein>
    <submittedName>
        <fullName evidence="5">Diguanylate cyclase</fullName>
    </submittedName>
</protein>
<comment type="subcellular location">
    <subcellularLocation>
        <location evidence="2">Cell inner membrane</location>
    </subcellularLocation>
</comment>
<reference evidence="5 6" key="1">
    <citation type="submission" date="2014-07" db="EMBL/GenBank/DDBJ databases">
        <title>Draft Genome Sequences of Environmental Pseudomonas syringae strains.</title>
        <authorList>
            <person name="Baltrus D.A."/>
            <person name="Berge O."/>
            <person name="Morris C."/>
        </authorList>
    </citation>
    <scope>NUCLEOTIDE SEQUENCE [LARGE SCALE GENOMIC DNA]</scope>
    <source>
        <strain evidence="5 6">CEB003</strain>
    </source>
</reference>
<dbReference type="Pfam" id="PF13185">
    <property type="entry name" value="GAF_2"/>
    <property type="match status" value="1"/>
</dbReference>
<dbReference type="SMART" id="SM00091">
    <property type="entry name" value="PAS"/>
    <property type="match status" value="1"/>
</dbReference>
<dbReference type="SUPFAM" id="SSF55785">
    <property type="entry name" value="PYP-like sensor domain (PAS domain)"/>
    <property type="match status" value="1"/>
</dbReference>
<dbReference type="InterPro" id="IPR029016">
    <property type="entry name" value="GAF-like_dom_sf"/>
</dbReference>
<dbReference type="InterPro" id="IPR000014">
    <property type="entry name" value="PAS"/>
</dbReference>
<dbReference type="AlphaFoldDB" id="A0A085VCX6"/>
<dbReference type="InterPro" id="IPR052163">
    <property type="entry name" value="DGC-Regulatory_Protein"/>
</dbReference>
<comment type="cofactor">
    <cofactor evidence="1">
        <name>Mg(2+)</name>
        <dbReference type="ChEBI" id="CHEBI:18420"/>
    </cofactor>
</comment>
<dbReference type="InterPro" id="IPR043128">
    <property type="entry name" value="Rev_trsase/Diguanyl_cyclase"/>
</dbReference>
<name>A0A085VCX6_PSESX</name>
<dbReference type="PROSITE" id="PS50887">
    <property type="entry name" value="GGDEF"/>
    <property type="match status" value="1"/>
</dbReference>
<dbReference type="CDD" id="cd00130">
    <property type="entry name" value="PAS"/>
    <property type="match status" value="1"/>
</dbReference>
<gene>
    <name evidence="5" type="ORF">IV02_06455</name>
</gene>
<evidence type="ECO:0000259" key="3">
    <source>
        <dbReference type="PROSITE" id="PS50112"/>
    </source>
</evidence>